<dbReference type="Proteomes" id="UP000887566">
    <property type="component" value="Unplaced"/>
</dbReference>
<keyword evidence="2 5" id="KW-0812">Transmembrane</keyword>
<dbReference type="CDD" id="cd18989">
    <property type="entry name" value="LGIC_ECD_cation"/>
    <property type="match status" value="1"/>
</dbReference>
<dbReference type="InterPro" id="IPR038050">
    <property type="entry name" value="Neuro_actylchol_rec"/>
</dbReference>
<feature type="transmembrane region" description="Helical" evidence="5">
    <location>
        <begin position="295"/>
        <end position="319"/>
    </location>
</feature>
<comment type="caution">
    <text evidence="5">Lacks conserved residue(s) required for the propagation of feature annotation.</text>
</comment>
<sequence>MFFVIVPTVGGCNERRVVNAIFKNYSKLVRPVLQQNQTLDVRYELRVYNIISVNEPEEIINLLLWATLRWVDPYLVWNPQDFDGCINVKVPADLIWLPDVYFVNALDIESISLTDNDMVEITDVGKVRLGLKYKVELTCPMKIGDFPFDTQNCPIVIGVWSYNYSDTILHLRYPIVGLTAHNGDPEYAPIMANASEFEIVTFTGVEVMTTVGHNAYSELRYSIGLKRRPAYYVFVILIPSYLLTSLCIIGIFTPNSNMNERNERVTLGLTTLLSMTVILNIVADQMPKGREGLALLGIFVLYEIGICTLAIILSTFIIVCHQRANARCWKPPLFCLWIGRARVLKTDRGIIQGGAHGNAQNAIRDRQPLQPPLPPPSAPNAPPTAEVAGTRRLASLLAFTDTIRSQSSRWRIGARSVLKVQSSPNAMGLTELLDATEREGTLWLVSLVERALLARFHVQQPNLVELHVLNAPTAAMAVVPPQPVPLEELLMQQVAAILHQL</sequence>
<dbReference type="PRINTS" id="PR00252">
    <property type="entry name" value="NRIONCHANNEL"/>
</dbReference>
<name>A0A914UWC9_9BILA</name>
<dbReference type="GO" id="GO:0005230">
    <property type="term" value="F:extracellular ligand-gated monoatomic ion channel activity"/>
    <property type="evidence" value="ECO:0007669"/>
    <property type="project" value="InterPro"/>
</dbReference>
<keyword evidence="4 5" id="KW-0472">Membrane</keyword>
<evidence type="ECO:0000256" key="1">
    <source>
        <dbReference type="ARBA" id="ARBA00004141"/>
    </source>
</evidence>
<keyword evidence="9" id="KW-1185">Reference proteome</keyword>
<dbReference type="AlphaFoldDB" id="A0A914UWC9"/>
<evidence type="ECO:0000256" key="2">
    <source>
        <dbReference type="ARBA" id="ARBA00022692"/>
    </source>
</evidence>
<keyword evidence="5" id="KW-0407">Ion channel</keyword>
<accession>A0A914UWC9</accession>
<feature type="domain" description="Neurotransmitter-gated ion-channel ligand-binding" evidence="7">
    <location>
        <begin position="14"/>
        <end position="229"/>
    </location>
</feature>
<dbReference type="CDD" id="cd19051">
    <property type="entry name" value="LGIC_TM_cation"/>
    <property type="match status" value="1"/>
</dbReference>
<feature type="domain" description="Neurotransmitter-gated ion-channel transmembrane" evidence="8">
    <location>
        <begin position="236"/>
        <end position="326"/>
    </location>
</feature>
<keyword evidence="5" id="KW-0406">Ion transport</keyword>
<dbReference type="InterPro" id="IPR006029">
    <property type="entry name" value="Neurotrans-gated_channel_TM"/>
</dbReference>
<evidence type="ECO:0000259" key="8">
    <source>
        <dbReference type="Pfam" id="PF02932"/>
    </source>
</evidence>
<proteinExistence type="inferred from homology"/>
<evidence type="ECO:0000256" key="3">
    <source>
        <dbReference type="ARBA" id="ARBA00022989"/>
    </source>
</evidence>
<dbReference type="Gene3D" id="2.70.170.10">
    <property type="entry name" value="Neurotransmitter-gated ion-channel ligand-binding domain"/>
    <property type="match status" value="1"/>
</dbReference>
<comment type="similarity">
    <text evidence="5">Belongs to the ligand-gated ion channel (TC 1.A.9) family.</text>
</comment>
<evidence type="ECO:0000256" key="4">
    <source>
        <dbReference type="ARBA" id="ARBA00023136"/>
    </source>
</evidence>
<dbReference type="SUPFAM" id="SSF63712">
    <property type="entry name" value="Nicotinic receptor ligand binding domain-like"/>
    <property type="match status" value="1"/>
</dbReference>
<feature type="compositionally biased region" description="Pro residues" evidence="6">
    <location>
        <begin position="369"/>
        <end position="382"/>
    </location>
</feature>
<dbReference type="PANTHER" id="PTHR18945">
    <property type="entry name" value="NEUROTRANSMITTER GATED ION CHANNEL"/>
    <property type="match status" value="1"/>
</dbReference>
<dbReference type="GO" id="GO:0016020">
    <property type="term" value="C:membrane"/>
    <property type="evidence" value="ECO:0007669"/>
    <property type="project" value="UniProtKB-SubCell"/>
</dbReference>
<dbReference type="Gene3D" id="1.20.58.390">
    <property type="entry name" value="Neurotransmitter-gated ion-channel transmembrane domain"/>
    <property type="match status" value="1"/>
</dbReference>
<dbReference type="InterPro" id="IPR036734">
    <property type="entry name" value="Neur_chan_lig-bd_sf"/>
</dbReference>
<dbReference type="Pfam" id="PF02932">
    <property type="entry name" value="Neur_chan_memb"/>
    <property type="match status" value="1"/>
</dbReference>
<dbReference type="SUPFAM" id="SSF90112">
    <property type="entry name" value="Neurotransmitter-gated ion-channel transmembrane pore"/>
    <property type="match status" value="1"/>
</dbReference>
<evidence type="ECO:0000256" key="5">
    <source>
        <dbReference type="RuleBase" id="RU000687"/>
    </source>
</evidence>
<dbReference type="WBParaSite" id="PSAMB.scaffold1312size33118.g12265.t1">
    <property type="protein sequence ID" value="PSAMB.scaffold1312size33118.g12265.t1"/>
    <property type="gene ID" value="PSAMB.scaffold1312size33118.g12265"/>
</dbReference>
<feature type="transmembrane region" description="Helical" evidence="5">
    <location>
        <begin position="230"/>
        <end position="253"/>
    </location>
</feature>
<dbReference type="InterPro" id="IPR006201">
    <property type="entry name" value="Neur_channel"/>
</dbReference>
<dbReference type="FunFam" id="2.70.170.10:FF:000028">
    <property type="entry name" value="AcetylCholine Receptor"/>
    <property type="match status" value="1"/>
</dbReference>
<dbReference type="Pfam" id="PF02931">
    <property type="entry name" value="Neur_chan_LBD"/>
    <property type="match status" value="1"/>
</dbReference>
<reference evidence="10" key="1">
    <citation type="submission" date="2022-11" db="UniProtKB">
        <authorList>
            <consortium name="WormBaseParasite"/>
        </authorList>
    </citation>
    <scope>IDENTIFICATION</scope>
</reference>
<dbReference type="InterPro" id="IPR006202">
    <property type="entry name" value="Neur_chan_lig-bd"/>
</dbReference>
<keyword evidence="5" id="KW-0813">Transport</keyword>
<keyword evidence="3 5" id="KW-1133">Transmembrane helix</keyword>
<comment type="subcellular location">
    <subcellularLocation>
        <location evidence="1">Membrane</location>
        <topology evidence="1">Multi-pass membrane protein</topology>
    </subcellularLocation>
</comment>
<dbReference type="InterPro" id="IPR036719">
    <property type="entry name" value="Neuro-gated_channel_TM_sf"/>
</dbReference>
<evidence type="ECO:0000259" key="7">
    <source>
        <dbReference type="Pfam" id="PF02931"/>
    </source>
</evidence>
<protein>
    <submittedName>
        <fullName evidence="10">Uncharacterized protein</fullName>
    </submittedName>
</protein>
<feature type="region of interest" description="Disordered" evidence="6">
    <location>
        <begin position="357"/>
        <end position="385"/>
    </location>
</feature>
<dbReference type="InterPro" id="IPR018000">
    <property type="entry name" value="Neurotransmitter_ion_chnl_CS"/>
</dbReference>
<evidence type="ECO:0000313" key="9">
    <source>
        <dbReference type="Proteomes" id="UP000887566"/>
    </source>
</evidence>
<organism evidence="9 10">
    <name type="scientific">Plectus sambesii</name>
    <dbReference type="NCBI Taxonomy" id="2011161"/>
    <lineage>
        <taxon>Eukaryota</taxon>
        <taxon>Metazoa</taxon>
        <taxon>Ecdysozoa</taxon>
        <taxon>Nematoda</taxon>
        <taxon>Chromadorea</taxon>
        <taxon>Plectida</taxon>
        <taxon>Plectina</taxon>
        <taxon>Plectoidea</taxon>
        <taxon>Plectidae</taxon>
        <taxon>Plectus</taxon>
    </lineage>
</organism>
<dbReference type="GO" id="GO:0004888">
    <property type="term" value="F:transmembrane signaling receptor activity"/>
    <property type="evidence" value="ECO:0007669"/>
    <property type="project" value="InterPro"/>
</dbReference>
<feature type="transmembrane region" description="Helical" evidence="5">
    <location>
        <begin position="265"/>
        <end position="283"/>
    </location>
</feature>
<evidence type="ECO:0000256" key="6">
    <source>
        <dbReference type="SAM" id="MobiDB-lite"/>
    </source>
</evidence>
<dbReference type="PROSITE" id="PS00236">
    <property type="entry name" value="NEUROTR_ION_CHANNEL"/>
    <property type="match status" value="1"/>
</dbReference>
<evidence type="ECO:0000313" key="10">
    <source>
        <dbReference type="WBParaSite" id="PSAMB.scaffold1312size33118.g12265.t1"/>
    </source>
</evidence>